<accession>A0A803QB37</accession>
<reference evidence="2" key="2">
    <citation type="submission" date="2021-03" db="UniProtKB">
        <authorList>
            <consortium name="EnsemblPlants"/>
        </authorList>
    </citation>
    <scope>IDENTIFICATION</scope>
</reference>
<reference evidence="2" key="1">
    <citation type="submission" date="2018-11" db="EMBL/GenBank/DDBJ databases">
        <authorList>
            <person name="Grassa J C."/>
        </authorList>
    </citation>
    <scope>NUCLEOTIDE SEQUENCE [LARGE SCALE GENOMIC DNA]</scope>
</reference>
<keyword evidence="1" id="KW-0175">Coiled coil</keyword>
<proteinExistence type="predicted"/>
<protein>
    <submittedName>
        <fullName evidence="2">Uncharacterized protein</fullName>
    </submittedName>
</protein>
<evidence type="ECO:0000256" key="1">
    <source>
        <dbReference type="SAM" id="Coils"/>
    </source>
</evidence>
<evidence type="ECO:0000313" key="2">
    <source>
        <dbReference type="EnsemblPlants" id="cds.evm.model.08.389"/>
    </source>
</evidence>
<dbReference type="EMBL" id="UZAU01000683">
    <property type="status" value="NOT_ANNOTATED_CDS"/>
    <property type="molecule type" value="Genomic_DNA"/>
</dbReference>
<dbReference type="Proteomes" id="UP000596661">
    <property type="component" value="Chromosome 8"/>
</dbReference>
<dbReference type="AlphaFoldDB" id="A0A803QB37"/>
<feature type="coiled-coil region" evidence="1">
    <location>
        <begin position="67"/>
        <end position="124"/>
    </location>
</feature>
<keyword evidence="3" id="KW-1185">Reference proteome</keyword>
<dbReference type="Gramene" id="evm.model.08.389">
    <property type="protein sequence ID" value="cds.evm.model.08.389"/>
    <property type="gene ID" value="evm.TU.08.389"/>
</dbReference>
<dbReference type="EnsemblPlants" id="evm.model.08.389">
    <property type="protein sequence ID" value="cds.evm.model.08.389"/>
    <property type="gene ID" value="evm.TU.08.389"/>
</dbReference>
<name>A0A803QB37_CANSA</name>
<evidence type="ECO:0000313" key="3">
    <source>
        <dbReference type="Proteomes" id="UP000596661"/>
    </source>
</evidence>
<sequence length="211" mass="23992">MGQLKAEKWTIFVNRDLVYLTNALRYQAITDALLIEHCAESTAEMAFKIENLRAEDYSSESIKVASLVDIQKARTELEEEMNDAYSKLAKKNQDLIDNYGHAVKDGLKQDLEETKTKLAEAKEEDNGLYPNRRALCCVVCCYVGTMSVREYGVGQKGDFLLMVHLLFWSNIGDKVPDLVGSYVKGMTHRMLSECLWVPLYSPFFRLPCEGI</sequence>
<organism evidence="2 3">
    <name type="scientific">Cannabis sativa</name>
    <name type="common">Hemp</name>
    <name type="synonym">Marijuana</name>
    <dbReference type="NCBI Taxonomy" id="3483"/>
    <lineage>
        <taxon>Eukaryota</taxon>
        <taxon>Viridiplantae</taxon>
        <taxon>Streptophyta</taxon>
        <taxon>Embryophyta</taxon>
        <taxon>Tracheophyta</taxon>
        <taxon>Spermatophyta</taxon>
        <taxon>Magnoliopsida</taxon>
        <taxon>eudicotyledons</taxon>
        <taxon>Gunneridae</taxon>
        <taxon>Pentapetalae</taxon>
        <taxon>rosids</taxon>
        <taxon>fabids</taxon>
        <taxon>Rosales</taxon>
        <taxon>Cannabaceae</taxon>
        <taxon>Cannabis</taxon>
    </lineage>
</organism>